<evidence type="ECO:0000313" key="2">
    <source>
        <dbReference type="EMBL" id="TXB62528.1"/>
    </source>
</evidence>
<evidence type="ECO:0000256" key="1">
    <source>
        <dbReference type="SAM" id="SignalP"/>
    </source>
</evidence>
<dbReference type="InterPro" id="IPR011990">
    <property type="entry name" value="TPR-like_helical_dom_sf"/>
</dbReference>
<dbReference type="Gene3D" id="1.25.40.390">
    <property type="match status" value="1"/>
</dbReference>
<dbReference type="OrthoDB" id="9766256at2"/>
<keyword evidence="1" id="KW-0732">Signal</keyword>
<keyword evidence="3" id="KW-1185">Reference proteome</keyword>
<proteinExistence type="predicted"/>
<accession>A0A5C6RJB1</accession>
<reference evidence="2 3" key="1">
    <citation type="submission" date="2019-08" db="EMBL/GenBank/DDBJ databases">
        <title>Genome of Phaeodactylibacter luteus.</title>
        <authorList>
            <person name="Bowman J.P."/>
        </authorList>
    </citation>
    <scope>NUCLEOTIDE SEQUENCE [LARGE SCALE GENOMIC DNA]</scope>
    <source>
        <strain evidence="2 3">KCTC 42180</strain>
    </source>
</reference>
<feature type="signal peptide" evidence="1">
    <location>
        <begin position="1"/>
        <end position="21"/>
    </location>
</feature>
<organism evidence="2 3">
    <name type="scientific">Phaeodactylibacter luteus</name>
    <dbReference type="NCBI Taxonomy" id="1564516"/>
    <lineage>
        <taxon>Bacteria</taxon>
        <taxon>Pseudomonadati</taxon>
        <taxon>Bacteroidota</taxon>
        <taxon>Saprospiria</taxon>
        <taxon>Saprospirales</taxon>
        <taxon>Haliscomenobacteraceae</taxon>
        <taxon>Phaeodactylibacter</taxon>
    </lineage>
</organism>
<dbReference type="PROSITE" id="PS51257">
    <property type="entry name" value="PROKAR_LIPOPROTEIN"/>
    <property type="match status" value="1"/>
</dbReference>
<dbReference type="EMBL" id="VOOR01000028">
    <property type="protein sequence ID" value="TXB62528.1"/>
    <property type="molecule type" value="Genomic_DNA"/>
</dbReference>
<gene>
    <name evidence="2" type="ORF">FRY97_13605</name>
</gene>
<dbReference type="RefSeq" id="WP_147168097.1">
    <property type="nucleotide sequence ID" value="NZ_VOOR01000028.1"/>
</dbReference>
<sequence>MRKFIRYILPLALLGMLSSGCEDYLNINDDPNRVTEVDLASLLPSTQLALANSHYSITTSTGRVTQHISSYFGYIDEGTLRIGGAWSTLYLRVLENARIMAEQAQESGSPHYEGVAKTIQAYGLLLLSDQWEDVPWTEAFKGSENLTPVFDSQESLYTTASQLLDEAIPLLGAEESIFSPGGDDLIYGGDLSLWAKAAYGIQARLAIHLVNKGGSYAQDAIDAAARSFASPEEDFQFIYNSVIRNPWHTNVALANNTGNFSFAQGAYFVNQLNGSIYPDVDPRLNILATLDEGATAYIGIESFNTEAPSNTVNFRVDTWHSRELAPMEMVTYAEMKFIEAEAYLALNQPDAAYTAYLAGIEADMGKRGVGAADITAYLGAPSVAVGAGSLSLEEVMRQKYIALFLNPEAWVDMRRHNYSTEVYKGFITPDPVMWGGPAQRALYPLDELNRNGAEVEKVSKPFGQPMWRDQ</sequence>
<comment type="caution">
    <text evidence="2">The sequence shown here is derived from an EMBL/GenBank/DDBJ whole genome shotgun (WGS) entry which is preliminary data.</text>
</comment>
<evidence type="ECO:0000313" key="3">
    <source>
        <dbReference type="Proteomes" id="UP000321580"/>
    </source>
</evidence>
<keyword evidence="2" id="KW-0449">Lipoprotein</keyword>
<dbReference type="Proteomes" id="UP000321580">
    <property type="component" value="Unassembled WGS sequence"/>
</dbReference>
<protein>
    <submittedName>
        <fullName evidence="2">SusD/RagB family nutrient-binding outer membrane lipoprotein</fullName>
    </submittedName>
</protein>
<feature type="chain" id="PRO_5022798372" evidence="1">
    <location>
        <begin position="22"/>
        <end position="470"/>
    </location>
</feature>
<dbReference type="AlphaFoldDB" id="A0A5C6RJB1"/>
<dbReference type="InterPro" id="IPR041662">
    <property type="entry name" value="SusD-like_2"/>
</dbReference>
<dbReference type="Pfam" id="PF12771">
    <property type="entry name" value="SusD-like_2"/>
    <property type="match status" value="1"/>
</dbReference>
<name>A0A5C6RJB1_9BACT</name>
<dbReference type="SUPFAM" id="SSF48452">
    <property type="entry name" value="TPR-like"/>
    <property type="match status" value="1"/>
</dbReference>